<gene>
    <name evidence="3" type="ORF">C4F51_12620</name>
</gene>
<evidence type="ECO:0000259" key="2">
    <source>
        <dbReference type="Pfam" id="PF01206"/>
    </source>
</evidence>
<dbReference type="CDD" id="cd00291">
    <property type="entry name" value="SirA_YedF_YeeD"/>
    <property type="match status" value="1"/>
</dbReference>
<dbReference type="InterPro" id="IPR036868">
    <property type="entry name" value="TusA-like_sf"/>
</dbReference>
<reference evidence="3" key="1">
    <citation type="submission" date="2018-07" db="EMBL/GenBank/DDBJ databases">
        <title>Genome assembly of strain Ka43.</title>
        <authorList>
            <person name="Kukolya J."/>
            <person name="Nagy I."/>
            <person name="Horvath B."/>
            <person name="Toth A."/>
        </authorList>
    </citation>
    <scope>NUCLEOTIDE SEQUENCE</scope>
    <source>
        <strain evidence="3">KB43</strain>
    </source>
</reference>
<dbReference type="Pfam" id="PF01206">
    <property type="entry name" value="TusA"/>
    <property type="match status" value="1"/>
</dbReference>
<evidence type="ECO:0000313" key="4">
    <source>
        <dbReference type="Proteomes" id="UP000652567"/>
    </source>
</evidence>
<dbReference type="AlphaFoldDB" id="A0A928V3F3"/>
<proteinExistence type="inferred from homology"/>
<name>A0A928V3F3_9GAMM</name>
<dbReference type="Gene3D" id="3.30.110.40">
    <property type="entry name" value="TusA-like domain"/>
    <property type="match status" value="1"/>
</dbReference>
<dbReference type="Proteomes" id="UP000652567">
    <property type="component" value="Unassembled WGS sequence"/>
</dbReference>
<dbReference type="PANTHER" id="PTHR33279">
    <property type="entry name" value="SULFUR CARRIER PROTEIN YEDF-RELATED"/>
    <property type="match status" value="1"/>
</dbReference>
<dbReference type="EMBL" id="PRDL01000001">
    <property type="protein sequence ID" value="MBE8718030.1"/>
    <property type="molecule type" value="Genomic_DNA"/>
</dbReference>
<organism evidence="3 4">
    <name type="scientific">Cellvibrio polysaccharolyticus</name>
    <dbReference type="NCBI Taxonomy" id="2082724"/>
    <lineage>
        <taxon>Bacteria</taxon>
        <taxon>Pseudomonadati</taxon>
        <taxon>Pseudomonadota</taxon>
        <taxon>Gammaproteobacteria</taxon>
        <taxon>Cellvibrionales</taxon>
        <taxon>Cellvibrionaceae</taxon>
        <taxon>Cellvibrio</taxon>
    </lineage>
</organism>
<comment type="caution">
    <text evidence="3">The sequence shown here is derived from an EMBL/GenBank/DDBJ whole genome shotgun (WGS) entry which is preliminary data.</text>
</comment>
<protein>
    <submittedName>
        <fullName evidence="3">Sulfurtransferase TusA family protein</fullName>
    </submittedName>
</protein>
<dbReference type="SUPFAM" id="SSF64307">
    <property type="entry name" value="SirA-like"/>
    <property type="match status" value="1"/>
</dbReference>
<comment type="similarity">
    <text evidence="1">Belongs to the sulfur carrier protein TusA family.</text>
</comment>
<keyword evidence="4" id="KW-1185">Reference proteome</keyword>
<dbReference type="InterPro" id="IPR001455">
    <property type="entry name" value="TusA-like"/>
</dbReference>
<sequence>MAPVDGVRADVLVDARDLRCPLPLLRLRQSLRDAPVGQLLELQATDAGSVRDVAAYARLSGNTLEAFQEREGVFHYWLRRVT</sequence>
<evidence type="ECO:0000313" key="3">
    <source>
        <dbReference type="EMBL" id="MBE8718030.1"/>
    </source>
</evidence>
<dbReference type="PANTHER" id="PTHR33279:SF2">
    <property type="entry name" value="SULFUR CARRIER PROTEIN TUSA"/>
    <property type="match status" value="1"/>
</dbReference>
<evidence type="ECO:0000256" key="1">
    <source>
        <dbReference type="ARBA" id="ARBA00008984"/>
    </source>
</evidence>
<accession>A0A928V3F3</accession>
<feature type="domain" description="UPF0033" evidence="2">
    <location>
        <begin position="13"/>
        <end position="80"/>
    </location>
</feature>